<accession>B7QDT0</accession>
<proteinExistence type="predicted"/>
<dbReference type="VEuPathDB" id="VectorBase:ISCW011970"/>
<dbReference type="PaxDb" id="6945-B7QDT0"/>
<evidence type="ECO:0000313" key="2">
    <source>
        <dbReference type="EnsemblMetazoa" id="ISCW011970-PA"/>
    </source>
</evidence>
<dbReference type="Gene3D" id="3.40.525.10">
    <property type="entry name" value="CRAL-TRIO lipid binding domain"/>
    <property type="match status" value="1"/>
</dbReference>
<reference evidence="2" key="2">
    <citation type="submission" date="2020-05" db="UniProtKB">
        <authorList>
            <consortium name="EnsemblMetazoa"/>
        </authorList>
    </citation>
    <scope>IDENTIFICATION</scope>
    <source>
        <strain evidence="2">wikel</strain>
    </source>
</reference>
<organism>
    <name type="scientific">Ixodes scapularis</name>
    <name type="common">Black-legged tick</name>
    <name type="synonym">Deer tick</name>
    <dbReference type="NCBI Taxonomy" id="6945"/>
    <lineage>
        <taxon>Eukaryota</taxon>
        <taxon>Metazoa</taxon>
        <taxon>Ecdysozoa</taxon>
        <taxon>Arthropoda</taxon>
        <taxon>Chelicerata</taxon>
        <taxon>Arachnida</taxon>
        <taxon>Acari</taxon>
        <taxon>Parasitiformes</taxon>
        <taxon>Ixodida</taxon>
        <taxon>Ixodoidea</taxon>
        <taxon>Ixodidae</taxon>
        <taxon>Ixodinae</taxon>
        <taxon>Ixodes</taxon>
    </lineage>
</organism>
<evidence type="ECO:0000313" key="3">
    <source>
        <dbReference type="Proteomes" id="UP000001555"/>
    </source>
</evidence>
<dbReference type="SUPFAM" id="SSF52087">
    <property type="entry name" value="CRAL/TRIO domain"/>
    <property type="match status" value="1"/>
</dbReference>
<dbReference type="VEuPathDB" id="VectorBase:ISCI011970"/>
<dbReference type="Proteomes" id="UP000001555">
    <property type="component" value="Unassembled WGS sequence"/>
</dbReference>
<dbReference type="EnsemblMetazoa" id="ISCW011970-RA">
    <property type="protein sequence ID" value="ISCW011970-PA"/>
    <property type="gene ID" value="ISCW011970"/>
</dbReference>
<dbReference type="AlphaFoldDB" id="B7QDT0"/>
<reference evidence="1 3" key="1">
    <citation type="submission" date="2008-03" db="EMBL/GenBank/DDBJ databases">
        <title>Annotation of Ixodes scapularis.</title>
        <authorList>
            <consortium name="Ixodes scapularis Genome Project Consortium"/>
            <person name="Caler E."/>
            <person name="Hannick L.I."/>
            <person name="Bidwell S."/>
            <person name="Joardar V."/>
            <person name="Thiagarajan M."/>
            <person name="Amedeo P."/>
            <person name="Galinsky K.J."/>
            <person name="Schobel S."/>
            <person name="Inman J."/>
            <person name="Hostetler J."/>
            <person name="Miller J."/>
            <person name="Hammond M."/>
            <person name="Megy K."/>
            <person name="Lawson D."/>
            <person name="Kodira C."/>
            <person name="Sutton G."/>
            <person name="Meyer J."/>
            <person name="Hill C.A."/>
            <person name="Birren B."/>
            <person name="Nene V."/>
            <person name="Collins F."/>
            <person name="Alarcon-Chaidez F."/>
            <person name="Wikel S."/>
            <person name="Strausberg R."/>
        </authorList>
    </citation>
    <scope>NUCLEOTIDE SEQUENCE [LARGE SCALE GENOMIC DNA]</scope>
    <source>
        <strain evidence="3">Wikel</strain>
        <strain evidence="1">Wikel colony</strain>
    </source>
</reference>
<dbReference type="EMBL" id="ABJB010372696">
    <property type="status" value="NOT_ANNOTATED_CDS"/>
    <property type="molecule type" value="Genomic_DNA"/>
</dbReference>
<name>B7QDT0_IXOSC</name>
<gene>
    <name evidence="1" type="ORF">IscW_ISCW011970</name>
</gene>
<dbReference type="InterPro" id="IPR036865">
    <property type="entry name" value="CRAL-TRIO_dom_sf"/>
</dbReference>
<dbReference type="HOGENOM" id="CLU_2608710_0_0_1"/>
<sequence>MYLLFINIPGAWIPSIATFREAHQAFHLVLEFLAADPSSQTIGISVLVDDQGLSMSKLLSINIGLLKQSAEFMLVSSNI</sequence>
<evidence type="ECO:0000313" key="1">
    <source>
        <dbReference type="EMBL" id="EEC17002.1"/>
    </source>
</evidence>
<dbReference type="InParanoid" id="B7QDT0"/>
<dbReference type="EMBL" id="DS915567">
    <property type="protein sequence ID" value="EEC17002.1"/>
    <property type="molecule type" value="Genomic_DNA"/>
</dbReference>
<keyword evidence="3" id="KW-1185">Reference proteome</keyword>
<protein>
    <submittedName>
        <fullName evidence="1 2">Uncharacterized protein</fullName>
    </submittedName>
</protein>